<dbReference type="FunFam" id="1.10.510.10:FF:000060">
    <property type="entry name" value="G-type lectin S-receptor-like serine/threonine-protein kinase"/>
    <property type="match status" value="1"/>
</dbReference>
<evidence type="ECO:0000256" key="3">
    <source>
        <dbReference type="ARBA" id="ARBA00022679"/>
    </source>
</evidence>
<evidence type="ECO:0000256" key="9">
    <source>
        <dbReference type="ARBA" id="ARBA00023180"/>
    </source>
</evidence>
<evidence type="ECO:0000256" key="5">
    <source>
        <dbReference type="ARBA" id="ARBA00022741"/>
    </source>
</evidence>
<evidence type="ECO:0000256" key="2">
    <source>
        <dbReference type="ARBA" id="ARBA00022527"/>
    </source>
</evidence>
<dbReference type="Proteomes" id="UP001293593">
    <property type="component" value="Unassembled WGS sequence"/>
</dbReference>
<keyword evidence="7" id="KW-0067">ATP-binding</keyword>
<feature type="domain" description="GH18" evidence="15">
    <location>
        <begin position="23"/>
        <end position="300"/>
    </location>
</feature>
<gene>
    <name evidence="16" type="ORF">QN277_024237</name>
</gene>
<keyword evidence="4 13" id="KW-0732">Signal</keyword>
<dbReference type="GO" id="GO:0004674">
    <property type="term" value="F:protein serine/threonine kinase activity"/>
    <property type="evidence" value="ECO:0007669"/>
    <property type="project" value="UniProtKB-KW"/>
</dbReference>
<dbReference type="EC" id="2.7.11.1" evidence="1"/>
<evidence type="ECO:0000313" key="17">
    <source>
        <dbReference type="Proteomes" id="UP001293593"/>
    </source>
</evidence>
<dbReference type="EMBL" id="JAWXYG010000007">
    <property type="protein sequence ID" value="KAK4267459.1"/>
    <property type="molecule type" value="Genomic_DNA"/>
</dbReference>
<dbReference type="Gene3D" id="3.20.20.80">
    <property type="entry name" value="Glycosidases"/>
    <property type="match status" value="1"/>
</dbReference>
<feature type="signal peptide" evidence="13">
    <location>
        <begin position="1"/>
        <end position="20"/>
    </location>
</feature>
<keyword evidence="5" id="KW-0547">Nucleotide-binding</keyword>
<dbReference type="GO" id="GO:0005524">
    <property type="term" value="F:ATP binding"/>
    <property type="evidence" value="ECO:0007669"/>
    <property type="project" value="UniProtKB-KW"/>
</dbReference>
<keyword evidence="17" id="KW-1185">Reference proteome</keyword>
<dbReference type="CDD" id="cd14066">
    <property type="entry name" value="STKc_IRAK"/>
    <property type="match status" value="1"/>
</dbReference>
<evidence type="ECO:0000256" key="8">
    <source>
        <dbReference type="ARBA" id="ARBA00023157"/>
    </source>
</evidence>
<evidence type="ECO:0000256" key="12">
    <source>
        <dbReference type="SAM" id="Phobius"/>
    </source>
</evidence>
<sequence>MTKNILFLLPYLVLIQICSTKFDDIAVYLRQYSVEGSLKETCATGKYSFVVINPLWIFENGETHQHNLTGHCDPFSSSGCTTVGSEIKYCQQQGIKVMLSLERLSVNHTLFDDAQKAFDYLWNKFLGGSSSSRPFGDAILDGIDFYLSEATQYFDYLAHILKSHSTDTQKLYLSAAPQCSDLYDFLVNDFAAGRFDYVWVQFFNNSYCEYSQANTSQFFRAWKLWETTYSVSKSKLFLLLPASQEKAFGYVPADLLISKVLPTVKESPNYGGVMLWTSNEDRLSGYSTYLQLCTKPQSAPECRNHDNGFEERLGHMSGGSIKVYESVNLGGQCCETICWNNCSCEAYAPLNQVNNTGCQIWITGSKFIKDAGSKGQSIYIVRHKVSRWWIWLIIGVGASLALSLICYSCYASLRKYKAEVERNMKQKKILHEIGGNAMIFMVYGKAKRNKKLGRERNEVEIFSFESIVAATNNFSDSYKLGEGGFGPVYKGILTDGHEVAIKRLSKSSGQGLIEFKNEAKLMAKLQHTNLVRLLGFCIERDERILVYEYMPNKSLNFYLFDASRRDILDWDKRFSIIEGIAQGLLYLHKYSILRVIHRDLKASNVLLDEEMNPKISDFGMARIFGLRESKENTNRIVGTLGYMAPEYAINGVVSIKIDIFSFGVMLIEILSGKKNNGRFDLDRPLNLIGYAWQLWNEGRALELIDSAIYEASVENKVQRAIHIGLLCVQDQAKDRPSMLDIISFLSNDHTQLAQPKQPAYFIGDVEEKSQLHKISQEHYSTNYVTISNLDAR</sequence>
<evidence type="ECO:0000313" key="16">
    <source>
        <dbReference type="EMBL" id="KAK4267459.1"/>
    </source>
</evidence>
<dbReference type="InterPro" id="IPR017853">
    <property type="entry name" value="GH"/>
</dbReference>
<feature type="domain" description="Protein kinase" evidence="14">
    <location>
        <begin position="474"/>
        <end position="752"/>
    </location>
</feature>
<dbReference type="SMART" id="SM00220">
    <property type="entry name" value="S_TKc"/>
    <property type="match status" value="1"/>
</dbReference>
<name>A0AAE1MJB8_9FABA</name>
<dbReference type="Pfam" id="PF07714">
    <property type="entry name" value="PK_Tyr_Ser-Thr"/>
    <property type="match status" value="1"/>
</dbReference>
<dbReference type="PANTHER" id="PTHR27002:SF926">
    <property type="entry name" value="OS07G0535800 PROTEIN"/>
    <property type="match status" value="1"/>
</dbReference>
<dbReference type="InterPro" id="IPR000719">
    <property type="entry name" value="Prot_kinase_dom"/>
</dbReference>
<dbReference type="GO" id="GO:0005886">
    <property type="term" value="C:plasma membrane"/>
    <property type="evidence" value="ECO:0007669"/>
    <property type="project" value="TreeGrafter"/>
</dbReference>
<evidence type="ECO:0000256" key="4">
    <source>
        <dbReference type="ARBA" id="ARBA00022729"/>
    </source>
</evidence>
<dbReference type="InterPro" id="IPR021820">
    <property type="entry name" value="S-locus_recpt_kinase_C"/>
</dbReference>
<evidence type="ECO:0000256" key="11">
    <source>
        <dbReference type="ARBA" id="ARBA00048679"/>
    </source>
</evidence>
<dbReference type="Gene3D" id="1.10.510.10">
    <property type="entry name" value="Transferase(Phosphotransferase) domain 1"/>
    <property type="match status" value="1"/>
</dbReference>
<organism evidence="16 17">
    <name type="scientific">Acacia crassicarpa</name>
    <name type="common">northern wattle</name>
    <dbReference type="NCBI Taxonomy" id="499986"/>
    <lineage>
        <taxon>Eukaryota</taxon>
        <taxon>Viridiplantae</taxon>
        <taxon>Streptophyta</taxon>
        <taxon>Embryophyta</taxon>
        <taxon>Tracheophyta</taxon>
        <taxon>Spermatophyta</taxon>
        <taxon>Magnoliopsida</taxon>
        <taxon>eudicotyledons</taxon>
        <taxon>Gunneridae</taxon>
        <taxon>Pentapetalae</taxon>
        <taxon>rosids</taxon>
        <taxon>fabids</taxon>
        <taxon>Fabales</taxon>
        <taxon>Fabaceae</taxon>
        <taxon>Caesalpinioideae</taxon>
        <taxon>mimosoid clade</taxon>
        <taxon>Acacieae</taxon>
        <taxon>Acacia</taxon>
    </lineage>
</organism>
<keyword evidence="3" id="KW-0808">Transferase</keyword>
<evidence type="ECO:0000256" key="7">
    <source>
        <dbReference type="ARBA" id="ARBA00022840"/>
    </source>
</evidence>
<dbReference type="InterPro" id="IPR001245">
    <property type="entry name" value="Ser-Thr/Tyr_kinase_cat_dom"/>
</dbReference>
<dbReference type="InterPro" id="IPR001223">
    <property type="entry name" value="Glyco_hydro18_cat"/>
</dbReference>
<dbReference type="Pfam" id="PF08276">
    <property type="entry name" value="PAN_2"/>
    <property type="match status" value="1"/>
</dbReference>
<dbReference type="GO" id="GO:0005975">
    <property type="term" value="P:carbohydrate metabolic process"/>
    <property type="evidence" value="ECO:0007669"/>
    <property type="project" value="InterPro"/>
</dbReference>
<dbReference type="SUPFAM" id="SSF56112">
    <property type="entry name" value="Protein kinase-like (PK-like)"/>
    <property type="match status" value="1"/>
</dbReference>
<accession>A0AAE1MJB8</accession>
<dbReference type="PROSITE" id="PS50011">
    <property type="entry name" value="PROTEIN_KINASE_DOM"/>
    <property type="match status" value="1"/>
</dbReference>
<keyword evidence="8" id="KW-1015">Disulfide bond</keyword>
<dbReference type="AlphaFoldDB" id="A0AAE1MJB8"/>
<comment type="catalytic activity">
    <reaction evidence="10">
        <text>L-threonyl-[protein] + ATP = O-phospho-L-threonyl-[protein] + ADP + H(+)</text>
        <dbReference type="Rhea" id="RHEA:46608"/>
        <dbReference type="Rhea" id="RHEA-COMP:11060"/>
        <dbReference type="Rhea" id="RHEA-COMP:11605"/>
        <dbReference type="ChEBI" id="CHEBI:15378"/>
        <dbReference type="ChEBI" id="CHEBI:30013"/>
        <dbReference type="ChEBI" id="CHEBI:30616"/>
        <dbReference type="ChEBI" id="CHEBI:61977"/>
        <dbReference type="ChEBI" id="CHEBI:456216"/>
        <dbReference type="EC" id="2.7.11.1"/>
    </reaction>
</comment>
<dbReference type="InterPro" id="IPR011009">
    <property type="entry name" value="Kinase-like_dom_sf"/>
</dbReference>
<protein>
    <recommendedName>
        <fullName evidence="1">non-specific serine/threonine protein kinase</fullName>
        <ecNumber evidence="1">2.7.11.1</ecNumber>
    </recommendedName>
</protein>
<keyword evidence="12" id="KW-1133">Transmembrane helix</keyword>
<evidence type="ECO:0000259" key="14">
    <source>
        <dbReference type="PROSITE" id="PS50011"/>
    </source>
</evidence>
<evidence type="ECO:0000256" key="6">
    <source>
        <dbReference type="ARBA" id="ARBA00022777"/>
    </source>
</evidence>
<evidence type="ECO:0000259" key="15">
    <source>
        <dbReference type="PROSITE" id="PS51910"/>
    </source>
</evidence>
<feature type="chain" id="PRO_5042074108" description="non-specific serine/threonine protein kinase" evidence="13">
    <location>
        <begin position="21"/>
        <end position="792"/>
    </location>
</feature>
<feature type="transmembrane region" description="Helical" evidence="12">
    <location>
        <begin position="429"/>
        <end position="446"/>
    </location>
</feature>
<evidence type="ECO:0000256" key="1">
    <source>
        <dbReference type="ARBA" id="ARBA00012513"/>
    </source>
</evidence>
<dbReference type="PROSITE" id="PS51910">
    <property type="entry name" value="GH18_2"/>
    <property type="match status" value="1"/>
</dbReference>
<evidence type="ECO:0000256" key="13">
    <source>
        <dbReference type="SAM" id="SignalP"/>
    </source>
</evidence>
<dbReference type="InterPro" id="IPR008271">
    <property type="entry name" value="Ser/Thr_kinase_AS"/>
</dbReference>
<dbReference type="Pfam" id="PF11883">
    <property type="entry name" value="DUF3403"/>
    <property type="match status" value="1"/>
</dbReference>
<keyword evidence="9" id="KW-0325">Glycoprotein</keyword>
<keyword evidence="12" id="KW-0472">Membrane</keyword>
<comment type="catalytic activity">
    <reaction evidence="11">
        <text>L-seryl-[protein] + ATP = O-phospho-L-seryl-[protein] + ADP + H(+)</text>
        <dbReference type="Rhea" id="RHEA:17989"/>
        <dbReference type="Rhea" id="RHEA-COMP:9863"/>
        <dbReference type="Rhea" id="RHEA-COMP:11604"/>
        <dbReference type="ChEBI" id="CHEBI:15378"/>
        <dbReference type="ChEBI" id="CHEBI:29999"/>
        <dbReference type="ChEBI" id="CHEBI:30616"/>
        <dbReference type="ChEBI" id="CHEBI:83421"/>
        <dbReference type="ChEBI" id="CHEBI:456216"/>
        <dbReference type="EC" id="2.7.11.1"/>
    </reaction>
</comment>
<dbReference type="Gene3D" id="3.30.200.20">
    <property type="entry name" value="Phosphorylase Kinase, domain 1"/>
    <property type="match status" value="1"/>
</dbReference>
<keyword evidence="12" id="KW-0812">Transmembrane</keyword>
<dbReference type="PROSITE" id="PS00108">
    <property type="entry name" value="PROTEIN_KINASE_ST"/>
    <property type="match status" value="1"/>
</dbReference>
<dbReference type="FunFam" id="3.30.200.20:FF:000195">
    <property type="entry name" value="G-type lectin S-receptor-like serine/threonine-protein kinase"/>
    <property type="match status" value="1"/>
</dbReference>
<comment type="caution">
    <text evidence="16">The sequence shown here is derived from an EMBL/GenBank/DDBJ whole genome shotgun (WGS) entry which is preliminary data.</text>
</comment>
<feature type="transmembrane region" description="Helical" evidence="12">
    <location>
        <begin position="388"/>
        <end position="408"/>
    </location>
</feature>
<proteinExistence type="predicted"/>
<dbReference type="InterPro" id="IPR003609">
    <property type="entry name" value="Pan_app"/>
</dbReference>
<dbReference type="SUPFAM" id="SSF51445">
    <property type="entry name" value="(Trans)glycosidases"/>
    <property type="match status" value="1"/>
</dbReference>
<evidence type="ECO:0000256" key="10">
    <source>
        <dbReference type="ARBA" id="ARBA00047899"/>
    </source>
</evidence>
<keyword evidence="2" id="KW-0723">Serine/threonine-protein kinase</keyword>
<dbReference type="PANTHER" id="PTHR27002">
    <property type="entry name" value="RECEPTOR-LIKE SERINE/THREONINE-PROTEIN KINASE SD1-8"/>
    <property type="match status" value="1"/>
</dbReference>
<reference evidence="16" key="1">
    <citation type="submission" date="2023-10" db="EMBL/GenBank/DDBJ databases">
        <title>Chromosome-level genome of the transformable northern wattle, Acacia crassicarpa.</title>
        <authorList>
            <person name="Massaro I."/>
            <person name="Sinha N.R."/>
            <person name="Poethig S."/>
            <person name="Leichty A.R."/>
        </authorList>
    </citation>
    <scope>NUCLEOTIDE SEQUENCE</scope>
    <source>
        <strain evidence="16">Acra3RX</strain>
        <tissue evidence="16">Leaf</tissue>
    </source>
</reference>
<keyword evidence="6" id="KW-0418">Kinase</keyword>